<name>A0A423W5L1_CYTCH</name>
<gene>
    <name evidence="2" type="ORF">VSDG_04241</name>
</gene>
<protein>
    <recommendedName>
        <fullName evidence="1">F-box domain-containing protein</fullName>
    </recommendedName>
</protein>
<keyword evidence="3" id="KW-1185">Reference proteome</keyword>
<dbReference type="AlphaFoldDB" id="A0A423W5L1"/>
<accession>A0A423W5L1</accession>
<proteinExistence type="predicted"/>
<dbReference type="EMBL" id="LJZO01000013">
    <property type="protein sequence ID" value="ROV98631.1"/>
    <property type="molecule type" value="Genomic_DNA"/>
</dbReference>
<evidence type="ECO:0000313" key="3">
    <source>
        <dbReference type="Proteomes" id="UP000284375"/>
    </source>
</evidence>
<comment type="caution">
    <text evidence="2">The sequence shown here is derived from an EMBL/GenBank/DDBJ whole genome shotgun (WGS) entry which is preliminary data.</text>
</comment>
<dbReference type="OrthoDB" id="629492at2759"/>
<dbReference type="STRING" id="252740.A0A423W5L1"/>
<dbReference type="SMART" id="SM00256">
    <property type="entry name" value="FBOX"/>
    <property type="match status" value="1"/>
</dbReference>
<dbReference type="PROSITE" id="PS50181">
    <property type="entry name" value="FBOX"/>
    <property type="match status" value="1"/>
</dbReference>
<dbReference type="Pfam" id="PF12937">
    <property type="entry name" value="F-box-like"/>
    <property type="match status" value="1"/>
</dbReference>
<organism evidence="2 3">
    <name type="scientific">Cytospora chrysosperma</name>
    <name type="common">Cytospora canker fungus</name>
    <name type="synonym">Sphaeria chrysosperma</name>
    <dbReference type="NCBI Taxonomy" id="252740"/>
    <lineage>
        <taxon>Eukaryota</taxon>
        <taxon>Fungi</taxon>
        <taxon>Dikarya</taxon>
        <taxon>Ascomycota</taxon>
        <taxon>Pezizomycotina</taxon>
        <taxon>Sordariomycetes</taxon>
        <taxon>Sordariomycetidae</taxon>
        <taxon>Diaporthales</taxon>
        <taxon>Cytosporaceae</taxon>
        <taxon>Cytospora</taxon>
    </lineage>
</organism>
<dbReference type="InterPro" id="IPR001810">
    <property type="entry name" value="F-box_dom"/>
</dbReference>
<sequence>MPVSPATGPGDQAAFLVQARKLYVASKFKSSLVHFKMALVKCSCNRDMVIAAKKMGISLKEISIPTCHCKDLNALSMAANPDKLAMYNLATKPCTCGSGLVPCDLPAHLGAIEGVAAAYDKLQAHSKALKYASLYVIMAPHAPEGYLRMAKALRLMDTSQSPDTNARCVWIYHQAIESILYSLLRKDFIVSLPSELQAMVLQYLSQAELCRCMRVTKLWNQACRNPVLWRDLEFKFTADTYESRTGERFQSSFDQLEHLRLTDSQFSHENDRLRGTFIEALSWLLGLLAPSISNGTLTSLDIPFDNDIRAELDQVLDKQSISSLNFNALPPPPSFQMSGLLSPIGDALLTWLESFPNLETVGLFPNDREACAMMVAKILSKESNIRTIYTNELVGVYYDDALAKAEKIGVRIIRADRVPEPVLKPLGKKSKVEEVSSNS</sequence>
<reference evidence="2 3" key="1">
    <citation type="submission" date="2015-09" db="EMBL/GenBank/DDBJ databases">
        <title>Host preference determinants of Valsa canker pathogens revealed by comparative genomics.</title>
        <authorList>
            <person name="Yin Z."/>
            <person name="Huang L."/>
        </authorList>
    </citation>
    <scope>NUCLEOTIDE SEQUENCE [LARGE SCALE GENOMIC DNA]</scope>
    <source>
        <strain evidence="2 3">YSFL</strain>
    </source>
</reference>
<dbReference type="Proteomes" id="UP000284375">
    <property type="component" value="Unassembled WGS sequence"/>
</dbReference>
<feature type="domain" description="F-box" evidence="1">
    <location>
        <begin position="186"/>
        <end position="232"/>
    </location>
</feature>
<dbReference type="SUPFAM" id="SSF81383">
    <property type="entry name" value="F-box domain"/>
    <property type="match status" value="1"/>
</dbReference>
<dbReference type="Gene3D" id="1.20.1280.50">
    <property type="match status" value="1"/>
</dbReference>
<evidence type="ECO:0000313" key="2">
    <source>
        <dbReference type="EMBL" id="ROV98631.1"/>
    </source>
</evidence>
<dbReference type="InterPro" id="IPR036047">
    <property type="entry name" value="F-box-like_dom_sf"/>
</dbReference>
<evidence type="ECO:0000259" key="1">
    <source>
        <dbReference type="PROSITE" id="PS50181"/>
    </source>
</evidence>